<comment type="subcellular location">
    <subcellularLocation>
        <location evidence="1">Cell membrane</location>
        <topology evidence="1">Peripheral membrane protein</topology>
        <orientation evidence="1">Cytoplasmic side</orientation>
    </subcellularLocation>
</comment>
<keyword evidence="4" id="KW-0547">Nucleotide-binding</keyword>
<comment type="caution">
    <text evidence="11">The sequence shown here is derived from an EMBL/GenBank/DDBJ whole genome shotgun (WGS) entry which is preliminary data.</text>
</comment>
<evidence type="ECO:0000256" key="9">
    <source>
        <dbReference type="ARBA" id="ARBA00049985"/>
    </source>
</evidence>
<keyword evidence="12" id="KW-1185">Reference proteome</keyword>
<evidence type="ECO:0000256" key="2">
    <source>
        <dbReference type="ARBA" id="ARBA00022448"/>
    </source>
</evidence>
<reference evidence="12" key="1">
    <citation type="journal article" date="2019" name="Int. J. Syst. Evol. Microbiol.">
        <title>The Global Catalogue of Microorganisms (GCM) 10K type strain sequencing project: providing services to taxonomists for standard genome sequencing and annotation.</title>
        <authorList>
            <consortium name="The Broad Institute Genomics Platform"/>
            <consortium name="The Broad Institute Genome Sequencing Center for Infectious Disease"/>
            <person name="Wu L."/>
            <person name="Ma J."/>
        </authorList>
    </citation>
    <scope>NUCLEOTIDE SEQUENCE [LARGE SCALE GENOMIC DNA]</scope>
    <source>
        <strain evidence="12">JCM 14545</strain>
    </source>
</reference>
<keyword evidence="6" id="KW-1278">Translocase</keyword>
<keyword evidence="8" id="KW-0046">Antibiotic resistance</keyword>
<dbReference type="RefSeq" id="WP_344427098.1">
    <property type="nucleotide sequence ID" value="NZ_BAAANN010000030.1"/>
</dbReference>
<dbReference type="GO" id="GO:0005524">
    <property type="term" value="F:ATP binding"/>
    <property type="evidence" value="ECO:0007669"/>
    <property type="project" value="UniProtKB-KW"/>
</dbReference>
<dbReference type="InterPro" id="IPR005894">
    <property type="entry name" value="DrrA"/>
</dbReference>
<dbReference type="InterPro" id="IPR003439">
    <property type="entry name" value="ABC_transporter-like_ATP-bd"/>
</dbReference>
<dbReference type="Gene3D" id="3.40.50.300">
    <property type="entry name" value="P-loop containing nucleotide triphosphate hydrolases"/>
    <property type="match status" value="1"/>
</dbReference>
<name>A0ABP5DDD8_9PSEU</name>
<dbReference type="InterPro" id="IPR050763">
    <property type="entry name" value="ABC_transporter_ATP-binding"/>
</dbReference>
<dbReference type="PROSITE" id="PS50893">
    <property type="entry name" value="ABC_TRANSPORTER_2"/>
    <property type="match status" value="1"/>
</dbReference>
<dbReference type="PROSITE" id="PS00211">
    <property type="entry name" value="ABC_TRANSPORTER_1"/>
    <property type="match status" value="1"/>
</dbReference>
<evidence type="ECO:0000313" key="12">
    <source>
        <dbReference type="Proteomes" id="UP001501116"/>
    </source>
</evidence>
<dbReference type="SMART" id="SM00382">
    <property type="entry name" value="AAA"/>
    <property type="match status" value="1"/>
</dbReference>
<keyword evidence="7" id="KW-0472">Membrane</keyword>
<dbReference type="PANTHER" id="PTHR42711:SF19">
    <property type="entry name" value="DOXORUBICIN RESISTANCE ATP-BINDING PROTEIN DRRA"/>
    <property type="match status" value="1"/>
</dbReference>
<comment type="similarity">
    <text evidence="9">Belongs to the ABC transporter superfamily. Drug exporter-1 (DrugE1) (TC 3.A.1.105) family.</text>
</comment>
<evidence type="ECO:0000256" key="8">
    <source>
        <dbReference type="ARBA" id="ARBA00023251"/>
    </source>
</evidence>
<keyword evidence="2" id="KW-0813">Transport</keyword>
<evidence type="ECO:0000256" key="3">
    <source>
        <dbReference type="ARBA" id="ARBA00022475"/>
    </source>
</evidence>
<dbReference type="Proteomes" id="UP001501116">
    <property type="component" value="Unassembled WGS sequence"/>
</dbReference>
<evidence type="ECO:0000256" key="7">
    <source>
        <dbReference type="ARBA" id="ARBA00023136"/>
    </source>
</evidence>
<dbReference type="InterPro" id="IPR003593">
    <property type="entry name" value="AAA+_ATPase"/>
</dbReference>
<dbReference type="InterPro" id="IPR027417">
    <property type="entry name" value="P-loop_NTPase"/>
</dbReference>
<dbReference type="PANTHER" id="PTHR42711">
    <property type="entry name" value="ABC TRANSPORTER ATP-BINDING PROTEIN"/>
    <property type="match status" value="1"/>
</dbReference>
<evidence type="ECO:0000256" key="6">
    <source>
        <dbReference type="ARBA" id="ARBA00022967"/>
    </source>
</evidence>
<organism evidence="11 12">
    <name type="scientific">Amycolatopsis minnesotensis</name>
    <dbReference type="NCBI Taxonomy" id="337894"/>
    <lineage>
        <taxon>Bacteria</taxon>
        <taxon>Bacillati</taxon>
        <taxon>Actinomycetota</taxon>
        <taxon>Actinomycetes</taxon>
        <taxon>Pseudonocardiales</taxon>
        <taxon>Pseudonocardiaceae</taxon>
        <taxon>Amycolatopsis</taxon>
    </lineage>
</organism>
<sequence length="315" mass="33265">MEFAIETQNLRKSYRDKEAVRGVTLSVRAGKVLGVLGPNGAGKTTTVRMLATLLVPDGGFARVAGFDVATEAREVRRRIGLAGQYAAVDELLTGRENLVLLGTLLHLGRRRAAARAGELLARFDLTDTADRPLKTYSGGMRRRLDLAACIVAQPSVLFLDEPSTGLDPASRLSLWATIRGLVDEGMTVLLTTQYLEEADSLADDIAVIASGQVIAEGTPEQLKRKVGQERLELTVAAQADIAPALRALDSLGGAQPAVDRDKGVIGLQLDSGIGGIATVSAALASAGVTVTDFGIRRPTLDDVFLNLTGQEATAH</sequence>
<keyword evidence="5 11" id="KW-0067">ATP-binding</keyword>
<proteinExistence type="inferred from homology"/>
<evidence type="ECO:0000256" key="1">
    <source>
        <dbReference type="ARBA" id="ARBA00004413"/>
    </source>
</evidence>
<accession>A0ABP5DDD8</accession>
<dbReference type="Pfam" id="PF13732">
    <property type="entry name" value="DrrA1-3_C"/>
    <property type="match status" value="1"/>
</dbReference>
<dbReference type="SUPFAM" id="SSF52540">
    <property type="entry name" value="P-loop containing nucleoside triphosphate hydrolases"/>
    <property type="match status" value="1"/>
</dbReference>
<evidence type="ECO:0000259" key="10">
    <source>
        <dbReference type="PROSITE" id="PS50893"/>
    </source>
</evidence>
<evidence type="ECO:0000256" key="5">
    <source>
        <dbReference type="ARBA" id="ARBA00022840"/>
    </source>
</evidence>
<evidence type="ECO:0000256" key="4">
    <source>
        <dbReference type="ARBA" id="ARBA00022741"/>
    </source>
</evidence>
<dbReference type="InterPro" id="IPR017871">
    <property type="entry name" value="ABC_transporter-like_CS"/>
</dbReference>
<dbReference type="EMBL" id="BAAANN010000030">
    <property type="protein sequence ID" value="GAA1978279.1"/>
    <property type="molecule type" value="Genomic_DNA"/>
</dbReference>
<dbReference type="Pfam" id="PF00005">
    <property type="entry name" value="ABC_tran"/>
    <property type="match status" value="1"/>
</dbReference>
<gene>
    <name evidence="11" type="ORF">GCM10009754_62780</name>
</gene>
<protein>
    <submittedName>
        <fullName evidence="11">Daunorubicin resistance protein DrrA family ABC transporter ATP-binding protein</fullName>
    </submittedName>
</protein>
<keyword evidence="3" id="KW-1003">Cell membrane</keyword>
<evidence type="ECO:0000313" key="11">
    <source>
        <dbReference type="EMBL" id="GAA1978279.1"/>
    </source>
</evidence>
<dbReference type="InterPro" id="IPR025302">
    <property type="entry name" value="DrrA1/2-like_C"/>
</dbReference>
<feature type="domain" description="ABC transporter" evidence="10">
    <location>
        <begin position="5"/>
        <end position="235"/>
    </location>
</feature>
<dbReference type="NCBIfam" id="TIGR01188">
    <property type="entry name" value="drrA"/>
    <property type="match status" value="1"/>
</dbReference>